<dbReference type="VEuPathDB" id="MicrosporidiaDB:CWI39_0533p0020"/>
<evidence type="ECO:0000313" key="1">
    <source>
        <dbReference type="EMBL" id="TBU06216.1"/>
    </source>
</evidence>
<protein>
    <submittedName>
        <fullName evidence="1">Uncharacterized protein</fullName>
    </submittedName>
</protein>
<gene>
    <name evidence="1" type="ORF">CWI39_0533p0020</name>
</gene>
<dbReference type="AlphaFoldDB" id="A0A4Q9LF23"/>
<dbReference type="VEuPathDB" id="MicrosporidiaDB:CWI36_0114p0060"/>
<comment type="caution">
    <text evidence="1">The sequence shown here is derived from an EMBL/GenBank/DDBJ whole genome shotgun (WGS) entry which is preliminary data.</text>
</comment>
<evidence type="ECO:0000313" key="2">
    <source>
        <dbReference type="Proteomes" id="UP000293045"/>
    </source>
</evidence>
<organism evidence="1 2">
    <name type="scientific">Hamiltosporidium magnivora</name>
    <dbReference type="NCBI Taxonomy" id="148818"/>
    <lineage>
        <taxon>Eukaryota</taxon>
        <taxon>Fungi</taxon>
        <taxon>Fungi incertae sedis</taxon>
        <taxon>Microsporidia</taxon>
        <taxon>Dubosqiidae</taxon>
        <taxon>Hamiltosporidium</taxon>
    </lineage>
</organism>
<accession>A0A4Q9LF23</accession>
<proteinExistence type="predicted"/>
<sequence length="105" mass="12411">MYREILQMFKKSKKTTLFSQFNSKMINNKGICFTHINEEDCNCKSTEYLGRVIGIAEFFENLRNSQVKTGYEIIEKGKDITYVLDPNVRKLAKFFEEKLRSFCCK</sequence>
<reference evidence="1 2" key="1">
    <citation type="submission" date="2017-12" db="EMBL/GenBank/DDBJ databases">
        <authorList>
            <person name="Pombert J.-F."/>
            <person name="Haag K.L."/>
            <person name="Ebert D."/>
        </authorList>
    </citation>
    <scope>NUCLEOTIDE SEQUENCE [LARGE SCALE GENOMIC DNA]</scope>
    <source>
        <strain evidence="1">IL-BN-2</strain>
    </source>
</reference>
<dbReference type="Proteomes" id="UP000293045">
    <property type="component" value="Unassembled WGS sequence"/>
</dbReference>
<dbReference type="EMBL" id="PIXR01000533">
    <property type="protein sequence ID" value="TBU06216.1"/>
    <property type="molecule type" value="Genomic_DNA"/>
</dbReference>
<name>A0A4Q9LF23_9MICR</name>